<dbReference type="SMART" id="SM00357">
    <property type="entry name" value="CSP"/>
    <property type="match status" value="5"/>
</dbReference>
<dbReference type="GO" id="GO:0005737">
    <property type="term" value="C:cytoplasm"/>
    <property type="evidence" value="ECO:0007669"/>
    <property type="project" value="UniProtKB-SubCell"/>
</dbReference>
<dbReference type="InterPro" id="IPR002059">
    <property type="entry name" value="CSP_DNA-bd"/>
</dbReference>
<dbReference type="Pfam" id="PF23456">
    <property type="entry name" value="CSDE1"/>
    <property type="match status" value="2"/>
</dbReference>
<dbReference type="RefSeq" id="XP_789065.4">
    <property type="nucleotide sequence ID" value="XM_783972.5"/>
</dbReference>
<keyword evidence="3" id="KW-0677">Repeat</keyword>
<protein>
    <recommendedName>
        <fullName evidence="6">CSD domain-containing protein</fullName>
    </recommendedName>
</protein>
<dbReference type="GO" id="GO:0003723">
    <property type="term" value="F:RNA binding"/>
    <property type="evidence" value="ECO:0007669"/>
    <property type="project" value="UniProtKB-KW"/>
</dbReference>
<dbReference type="EnsemblMetazoa" id="XM_031000347">
    <property type="protein sequence ID" value="XP_030856207"/>
    <property type="gene ID" value="LOC584092"/>
</dbReference>
<reference evidence="7" key="2">
    <citation type="submission" date="2021-01" db="UniProtKB">
        <authorList>
            <consortium name="EnsemblMetazoa"/>
        </authorList>
    </citation>
    <scope>IDENTIFICATION</scope>
</reference>
<evidence type="ECO:0000256" key="1">
    <source>
        <dbReference type="ARBA" id="ARBA00004496"/>
    </source>
</evidence>
<feature type="domain" description="CSD" evidence="6">
    <location>
        <begin position="1"/>
        <end position="57"/>
    </location>
</feature>
<dbReference type="InterPro" id="IPR019844">
    <property type="entry name" value="CSD_CS"/>
</dbReference>
<dbReference type="OMA" id="YGRSCDP"/>
<dbReference type="InterPro" id="IPR056400">
    <property type="entry name" value="CSDE1"/>
</dbReference>
<feature type="domain" description="CSD" evidence="6">
    <location>
        <begin position="646"/>
        <end position="709"/>
    </location>
</feature>
<dbReference type="EnsemblMetazoa" id="XM_783972">
    <property type="protein sequence ID" value="XP_789065"/>
    <property type="gene ID" value="LOC584092"/>
</dbReference>
<comment type="subcellular location">
    <subcellularLocation>
        <location evidence="1">Cytoplasm</location>
    </subcellularLocation>
</comment>
<evidence type="ECO:0000313" key="8">
    <source>
        <dbReference type="Proteomes" id="UP000007110"/>
    </source>
</evidence>
<dbReference type="PROSITE" id="PS00352">
    <property type="entry name" value="CSD_1"/>
    <property type="match status" value="4"/>
</dbReference>
<dbReference type="KEGG" id="spu:584092"/>
<dbReference type="InParanoid" id="A0A7M7RHG2"/>
<keyword evidence="8" id="KW-1185">Reference proteome</keyword>
<keyword evidence="2" id="KW-0963">Cytoplasm</keyword>
<dbReference type="PANTHER" id="PTHR12913:SF1">
    <property type="entry name" value="COLD SHOCK DOMAIN-CONTAINING PROTEIN E1"/>
    <property type="match status" value="1"/>
</dbReference>
<comment type="similarity">
    <text evidence="5">Belongs to the UNR family.</text>
</comment>
<dbReference type="AlphaFoldDB" id="A0A7M7RHG2"/>
<reference evidence="8" key="1">
    <citation type="submission" date="2015-02" db="EMBL/GenBank/DDBJ databases">
        <title>Genome sequencing for Strongylocentrotus purpuratus.</title>
        <authorList>
            <person name="Murali S."/>
            <person name="Liu Y."/>
            <person name="Vee V."/>
            <person name="English A."/>
            <person name="Wang M."/>
            <person name="Skinner E."/>
            <person name="Han Y."/>
            <person name="Muzny D.M."/>
            <person name="Worley K.C."/>
            <person name="Gibbs R.A."/>
        </authorList>
    </citation>
    <scope>NUCLEOTIDE SEQUENCE</scope>
</reference>
<dbReference type="Proteomes" id="UP000007110">
    <property type="component" value="Unassembled WGS sequence"/>
</dbReference>
<sequence length="754" mass="84412">MLSSYGFLQCCDRDGRLFFHYSHFEGPIDTLHIGDPVEFEMISDRRTGKPIASRIMRLPPGLVSTEILAPEQLQGIIVTEAKPPSTKGHAGPAEFGQVAYEISGESFFLMYSYEDAPEVPAIKKGDKVAFQVATDKRNGNMQARNLRLLESAQVPRYQGVVCSMKESFGFIERADAVKEIFFHYSEFTGDVSDLILGDDVEFEIGNRNEKEVATQIKKLLSGTVVFEDISQEVYQGVINKVIPRFTNKKTAEPFPGRLIYNTKDGGKRELSFGDKDTLRSYTFLVADIVHFYVATDRRDHLQRATNISLAAAETFTCGTEKRETGTVAAVKDGFGFIKCACREARMFFHFSEMLQAGDICVSDETEFSVIPDPTSPQRQIAIRIKRLPKGSVSFETVLPDRVQGLVDKVPANLWGRSPGKNRDKELDIGFITYGQNGSRVNIAFHAKDTDVKVPPAIGDLVEFNVAEIKKDGSRMAVNINVLNRSSDSRKIGVISVMKENFGFIESDKRDKEIFFHFSEFHGDLNDLDVGYEVSYIAVRKGPKLSAEEVKKVQAGVIPPKDVKPGQHNGTVIRPLRNVDPNQEEYTGLVAVVNEDGTTGITYPYSITSLLNKHEFLQKADNVCFQLCTWPDSDKLWACSVAAVRSLLRTRVDSIKGQYGFLDYDTGDGKKLFFHMSEVINGDVHTGDDVEFVLITNQRTSRQSAVNVRKVTSTPRPERLRRLQSLPNDEKGLRLIVLRQPIGPKSAEYGFKIER</sequence>
<dbReference type="PANTHER" id="PTHR12913">
    <property type="entry name" value="UNR PROTEIN N-RAS UPSTREAM GENE PROTEIN"/>
    <property type="match status" value="1"/>
</dbReference>
<dbReference type="RefSeq" id="XP_030856207.1">
    <property type="nucleotide sequence ID" value="XM_031000347.1"/>
</dbReference>
<accession>A0A7M7RHG2</accession>
<evidence type="ECO:0000256" key="4">
    <source>
        <dbReference type="ARBA" id="ARBA00022884"/>
    </source>
</evidence>
<dbReference type="InterPro" id="IPR012340">
    <property type="entry name" value="NA-bd_OB-fold"/>
</dbReference>
<evidence type="ECO:0000256" key="3">
    <source>
        <dbReference type="ARBA" id="ARBA00022737"/>
    </source>
</evidence>
<dbReference type="PROSITE" id="PS51857">
    <property type="entry name" value="CSD_2"/>
    <property type="match status" value="5"/>
</dbReference>
<evidence type="ECO:0000256" key="2">
    <source>
        <dbReference type="ARBA" id="ARBA00022490"/>
    </source>
</evidence>
<dbReference type="OrthoDB" id="74319at2759"/>
<evidence type="ECO:0000259" key="6">
    <source>
        <dbReference type="PROSITE" id="PS51857"/>
    </source>
</evidence>
<organism evidence="7 8">
    <name type="scientific">Strongylocentrotus purpuratus</name>
    <name type="common">Purple sea urchin</name>
    <dbReference type="NCBI Taxonomy" id="7668"/>
    <lineage>
        <taxon>Eukaryota</taxon>
        <taxon>Metazoa</taxon>
        <taxon>Echinodermata</taxon>
        <taxon>Eleutherozoa</taxon>
        <taxon>Echinozoa</taxon>
        <taxon>Echinoidea</taxon>
        <taxon>Euechinoidea</taxon>
        <taxon>Echinacea</taxon>
        <taxon>Camarodonta</taxon>
        <taxon>Echinidea</taxon>
        <taxon>Strongylocentrotidae</taxon>
        <taxon>Strongylocentrotus</taxon>
    </lineage>
</organism>
<dbReference type="SUPFAM" id="SSF50249">
    <property type="entry name" value="Nucleic acid-binding proteins"/>
    <property type="match status" value="5"/>
</dbReference>
<keyword evidence="4" id="KW-0694">RNA-binding</keyword>
<dbReference type="Pfam" id="PF00313">
    <property type="entry name" value="CSD"/>
    <property type="match status" value="5"/>
</dbReference>
<evidence type="ECO:0000313" key="7">
    <source>
        <dbReference type="EnsemblMetazoa" id="XP_789065"/>
    </source>
</evidence>
<dbReference type="Gene3D" id="2.40.50.140">
    <property type="entry name" value="Nucleic acid-binding proteins"/>
    <property type="match status" value="7"/>
</dbReference>
<evidence type="ECO:0000256" key="5">
    <source>
        <dbReference type="ARBA" id="ARBA00044751"/>
    </source>
</evidence>
<proteinExistence type="inferred from homology"/>
<feature type="domain" description="CSD" evidence="6">
    <location>
        <begin position="322"/>
        <end position="386"/>
    </location>
</feature>
<feature type="domain" description="CSD" evidence="6">
    <location>
        <begin position="489"/>
        <end position="551"/>
    </location>
</feature>
<dbReference type="GeneID" id="584092"/>
<dbReference type="InterPro" id="IPR011129">
    <property type="entry name" value="CSD"/>
</dbReference>
<name>A0A7M7RHG2_STRPU</name>
<dbReference type="CDD" id="cd04458">
    <property type="entry name" value="CSP_CDS"/>
    <property type="match status" value="3"/>
</dbReference>
<feature type="domain" description="CSD" evidence="6">
    <location>
        <begin position="156"/>
        <end position="218"/>
    </location>
</feature>